<dbReference type="EMBL" id="MLYV02000756">
    <property type="protein sequence ID" value="PSR78143.1"/>
    <property type="molecule type" value="Genomic_DNA"/>
</dbReference>
<dbReference type="AlphaFoldDB" id="A0A2R6NWC7"/>
<feature type="compositionally biased region" description="Basic residues" evidence="1">
    <location>
        <begin position="384"/>
        <end position="405"/>
    </location>
</feature>
<proteinExistence type="predicted"/>
<dbReference type="STRING" id="98765.A0A2R6NWC7"/>
<evidence type="ECO:0000259" key="2">
    <source>
        <dbReference type="Pfam" id="PF02301"/>
    </source>
</evidence>
<feature type="compositionally biased region" description="Low complexity" evidence="1">
    <location>
        <begin position="277"/>
        <end position="286"/>
    </location>
</feature>
<feature type="domain" description="HORMA" evidence="2">
    <location>
        <begin position="19"/>
        <end position="101"/>
    </location>
</feature>
<comment type="caution">
    <text evidence="3">The sequence shown here is derived from an EMBL/GenBank/DDBJ whole genome shotgun (WGS) entry which is preliminary data.</text>
</comment>
<feature type="region of interest" description="Disordered" evidence="1">
    <location>
        <begin position="516"/>
        <end position="559"/>
    </location>
</feature>
<dbReference type="InterPro" id="IPR036570">
    <property type="entry name" value="HORMA_dom_sf"/>
</dbReference>
<keyword evidence="4" id="KW-1185">Reference proteome</keyword>
<feature type="region of interest" description="Disordered" evidence="1">
    <location>
        <begin position="381"/>
        <end position="405"/>
    </location>
</feature>
<organism evidence="3 4">
    <name type="scientific">Hermanssonia centrifuga</name>
    <dbReference type="NCBI Taxonomy" id="98765"/>
    <lineage>
        <taxon>Eukaryota</taxon>
        <taxon>Fungi</taxon>
        <taxon>Dikarya</taxon>
        <taxon>Basidiomycota</taxon>
        <taxon>Agaricomycotina</taxon>
        <taxon>Agaricomycetes</taxon>
        <taxon>Polyporales</taxon>
        <taxon>Meruliaceae</taxon>
        <taxon>Hermanssonia</taxon>
    </lineage>
</organism>
<feature type="compositionally biased region" description="Polar residues" evidence="1">
    <location>
        <begin position="318"/>
        <end position="327"/>
    </location>
</feature>
<dbReference type="Pfam" id="PF02301">
    <property type="entry name" value="HORMA"/>
    <property type="match status" value="1"/>
</dbReference>
<name>A0A2R6NWC7_9APHY</name>
<dbReference type="OrthoDB" id="1928087at2759"/>
<sequence>MSLGEDLMKLSIGGAKKGAAPVSHATHKGKLPTLGEVKRSLKALVKNLIQATTQMDALPNDYEPPYFRAGDVRKDKWFFTTHGRQEAPEKCSVGQVQTGWHGVDLRVTSVSGYLPSAEDNNAPFCGTTADADGPKAPALTPTEEAALRVQQVEIQRQDAIERRVVWDAEDGLGDIDAEGEEDDGEGQVLGIWRICPSGIEFVEPIGMRDDQGNIVPLLDSKEGTEDSNTPVEALFKGMEEKIPHHVGQLEPPVTYIGDLTQTQRIEYTQAASPLVPGSPISWSSASPSPPSPITKRSKASKHPRARVVMSESLPPSDPTGTVPSVSSMPPEEGTIDTQMLRGLISSERLSDGDHFADQDTEMLVLETPESDDLGIMETQTRTNRTNKSKAAVKTKPPPRRKSTRKQRYVFVSSILKTKTYHDYFDPSPEVEKRLLSLADLKPKKSHRKKDAHEMDQDMYARAHPRCLNLTMLSFPFNGTSETLKPYLPPAAETPNQAQVVIAGSESQTQAETQLVIDTQDEDTESISELKRKTLPLSQDQPRKTKKVKISMAPAVDLGD</sequence>
<dbReference type="Proteomes" id="UP000186601">
    <property type="component" value="Unassembled WGS sequence"/>
</dbReference>
<feature type="compositionally biased region" description="Basic residues" evidence="1">
    <location>
        <begin position="295"/>
        <end position="305"/>
    </location>
</feature>
<evidence type="ECO:0000313" key="3">
    <source>
        <dbReference type="EMBL" id="PSR78143.1"/>
    </source>
</evidence>
<evidence type="ECO:0000256" key="1">
    <source>
        <dbReference type="SAM" id="MobiDB-lite"/>
    </source>
</evidence>
<dbReference type="InterPro" id="IPR003511">
    <property type="entry name" value="HORMA_dom"/>
</dbReference>
<gene>
    <name evidence="3" type="ORF">PHLCEN_2v7552</name>
</gene>
<feature type="region of interest" description="Disordered" evidence="1">
    <location>
        <begin position="277"/>
        <end position="331"/>
    </location>
</feature>
<accession>A0A2R6NWC7</accession>
<protein>
    <recommendedName>
        <fullName evidence="2">HORMA domain-containing protein</fullName>
    </recommendedName>
</protein>
<reference evidence="3 4" key="1">
    <citation type="submission" date="2018-02" db="EMBL/GenBank/DDBJ databases">
        <title>Genome sequence of the basidiomycete white-rot fungus Phlebia centrifuga.</title>
        <authorList>
            <person name="Granchi Z."/>
            <person name="Peng M."/>
            <person name="de Vries R.P."/>
            <person name="Hilden K."/>
            <person name="Makela M.R."/>
            <person name="Grigoriev I."/>
            <person name="Riley R."/>
        </authorList>
    </citation>
    <scope>NUCLEOTIDE SEQUENCE [LARGE SCALE GENOMIC DNA]</scope>
    <source>
        <strain evidence="3 4">FBCC195</strain>
    </source>
</reference>
<dbReference type="Gene3D" id="3.30.900.10">
    <property type="entry name" value="HORMA domain"/>
    <property type="match status" value="1"/>
</dbReference>
<evidence type="ECO:0000313" key="4">
    <source>
        <dbReference type="Proteomes" id="UP000186601"/>
    </source>
</evidence>